<organism evidence="1 2">
    <name type="scientific">Ichnoviriform fugitivi</name>
    <dbReference type="NCBI Taxonomy" id="265522"/>
    <lineage>
        <taxon>Viruses</taxon>
        <taxon>Viruses incertae sedis</taxon>
        <taxon>Polydnaviriformidae</taxon>
        <taxon>Ichnoviriform</taxon>
    </lineage>
</organism>
<dbReference type="RefSeq" id="YP_001031305.1">
    <property type="nucleotide sequence ID" value="NC_008987.1"/>
</dbReference>
<accession>A2Q0J5</accession>
<name>A2Q0J5_9VIRU</name>
<evidence type="ECO:0000313" key="2">
    <source>
        <dbReference type="Proteomes" id="UP000204242"/>
    </source>
</evidence>
<dbReference type="KEGG" id="vg:5076354"/>
<dbReference type="Proteomes" id="UP000204242">
    <property type="component" value="Genome"/>
</dbReference>
<sequence>MINNWRAIKLFADSRWLALNGQRSRRNTLRRKSPVTSRTQQCRLKKLKTQHLLSRWTPSRSADLLYLMGLLSASPTFWLSTKHIESFLGRCERWSWLSLTGRYCPSATASMQRGRRKIAC</sequence>
<reference evidence="1 2" key="1">
    <citation type="journal article" date="2007" name="Virology">
        <title>Shared and species-specific features among ichnovirus genomes.</title>
        <authorList>
            <person name="Tanaka K."/>
            <person name="Lapointe R."/>
            <person name="Barney W.E."/>
            <person name="Makkay A.M."/>
            <person name="Stoltz D."/>
            <person name="Cusson M."/>
            <person name="Webb B.A."/>
        </authorList>
    </citation>
    <scope>NUCLEOTIDE SEQUENCE [LARGE SCALE GENOMIC DNA]</scope>
</reference>
<proteinExistence type="predicted"/>
<evidence type="ECO:0000313" key="1">
    <source>
        <dbReference type="EMBL" id="BAF45710.1"/>
    </source>
</evidence>
<dbReference type="GeneID" id="5076354"/>
<dbReference type="EMBL" id="AB291197">
    <property type="protein sequence ID" value="BAF45710.1"/>
    <property type="molecule type" value="Genomic_DNA"/>
</dbReference>
<protein>
    <submittedName>
        <fullName evidence="1">D2.2</fullName>
    </submittedName>
</protein>